<comment type="similarity">
    <text evidence="2">Belongs to the tRNA methyltransferase O family.</text>
</comment>
<evidence type="ECO:0000256" key="2">
    <source>
        <dbReference type="ARBA" id="ARBA00033753"/>
    </source>
</evidence>
<gene>
    <name evidence="4" type="ORF">JIR001_28890</name>
</gene>
<feature type="domain" description="TsaA-like" evidence="3">
    <location>
        <begin position="5"/>
        <end position="136"/>
    </location>
</feature>
<dbReference type="InterPro" id="IPR040372">
    <property type="entry name" value="YaeB-like"/>
</dbReference>
<dbReference type="Proteomes" id="UP000677436">
    <property type="component" value="Chromosome"/>
</dbReference>
<dbReference type="InterPro" id="IPR023370">
    <property type="entry name" value="TrmO-like_N"/>
</dbReference>
<keyword evidence="1" id="KW-0949">S-adenosyl-L-methionine</keyword>
<dbReference type="Pfam" id="PF01980">
    <property type="entry name" value="TrmO_N"/>
    <property type="match status" value="1"/>
</dbReference>
<protein>
    <submittedName>
        <fullName evidence="4">tRNA (N6-threonylcarbamoyladenosine(37)-N6)-methyltransferase TrmO</fullName>
    </submittedName>
</protein>
<accession>A0A8D5UIJ6</accession>
<evidence type="ECO:0000313" key="4">
    <source>
        <dbReference type="EMBL" id="BCU83106.1"/>
    </source>
</evidence>
<dbReference type="Gene3D" id="2.40.30.70">
    <property type="entry name" value="YaeB-like"/>
    <property type="match status" value="1"/>
</dbReference>
<evidence type="ECO:0000259" key="3">
    <source>
        <dbReference type="PROSITE" id="PS51668"/>
    </source>
</evidence>
<dbReference type="InterPro" id="IPR036413">
    <property type="entry name" value="YaeB-like_sf"/>
</dbReference>
<dbReference type="CDD" id="cd09281">
    <property type="entry name" value="UPF0066"/>
    <property type="match status" value="1"/>
</dbReference>
<reference evidence="4" key="2">
    <citation type="journal article" date="2021" name="Microbiol. Resour. Announc.">
        <title>Complete Genome Sequence of Polycladomyces abyssicola JIR-001T, Isolated from Hemipelagic Sediment in Deep Seawater.</title>
        <authorList>
            <person name="Tsubouchi T."/>
            <person name="Kaneko Y."/>
        </authorList>
    </citation>
    <scope>NUCLEOTIDE SEQUENCE</scope>
    <source>
        <strain evidence="4">JIR-001</strain>
    </source>
</reference>
<dbReference type="EMBL" id="AP024601">
    <property type="protein sequence ID" value="BCU83106.1"/>
    <property type="molecule type" value="Genomic_DNA"/>
</dbReference>
<dbReference type="KEGG" id="pabs:JIR001_28890"/>
<proteinExistence type="inferred from homology"/>
<dbReference type="SUPFAM" id="SSF118196">
    <property type="entry name" value="YaeB-like"/>
    <property type="match status" value="1"/>
</dbReference>
<keyword evidence="5" id="KW-1185">Reference proteome</keyword>
<dbReference type="AlphaFoldDB" id="A0A8D5UIJ6"/>
<dbReference type="RefSeq" id="WP_212773366.1">
    <property type="nucleotide sequence ID" value="NZ_AP024601.1"/>
</dbReference>
<name>A0A8D5UIJ6_9BACL</name>
<dbReference type="PANTHER" id="PTHR12818:SF0">
    <property type="entry name" value="TRNA (ADENINE(37)-N6)-METHYLTRANSFERASE"/>
    <property type="match status" value="1"/>
</dbReference>
<sequence length="151" mass="17290">MSWTVRPIGIVHSPISEARDENWGCVESDIELFSPYDRGLKGLEEFSHLLVVFWLHQADFHPERDLIRRPQGRADMPDTGIFAQRAKHRPNPIGITTVSILEVGDNRVRVRGLDAIDGTPVLDLKPFVPAFDQVEDARTPEWLDRLMKAYF</sequence>
<dbReference type="PROSITE" id="PS51668">
    <property type="entry name" value="TSAA_2"/>
    <property type="match status" value="1"/>
</dbReference>
<evidence type="ECO:0000313" key="5">
    <source>
        <dbReference type="Proteomes" id="UP000677436"/>
    </source>
</evidence>
<organism evidence="4 5">
    <name type="scientific">Polycladomyces abyssicola</name>
    <dbReference type="NCBI Taxonomy" id="1125966"/>
    <lineage>
        <taxon>Bacteria</taxon>
        <taxon>Bacillati</taxon>
        <taxon>Bacillota</taxon>
        <taxon>Bacilli</taxon>
        <taxon>Bacillales</taxon>
        <taxon>Thermoactinomycetaceae</taxon>
        <taxon>Polycladomyces</taxon>
    </lineage>
</organism>
<dbReference type="NCBIfam" id="TIGR00104">
    <property type="entry name" value="tRNA_TsaA"/>
    <property type="match status" value="1"/>
</dbReference>
<reference evidence="4" key="1">
    <citation type="journal article" date="2013" name="Int. J. Syst. Evol. Microbiol.">
        <title>Polycladomyces abyssicola gen. nov., sp. nov., a thermophilic filamentous bacterium isolated from hemipelagic sediment.</title>
        <authorList>
            <person name="Tsubouchi T."/>
            <person name="Shimane Y."/>
            <person name="Mori K."/>
            <person name="Usui K."/>
            <person name="Hiraki T."/>
            <person name="Tame A."/>
            <person name="Uematsu K."/>
            <person name="Maruyama T."/>
            <person name="Hatada Y."/>
        </authorList>
    </citation>
    <scope>NUCLEOTIDE SEQUENCE</scope>
    <source>
        <strain evidence="4">JIR-001</strain>
    </source>
</reference>
<dbReference type="InterPro" id="IPR036414">
    <property type="entry name" value="YaeB_N_sf"/>
</dbReference>
<dbReference type="PANTHER" id="PTHR12818">
    <property type="entry name" value="TRNA (ADENINE(37)-N6)-METHYLTRANSFERASE"/>
    <property type="match status" value="1"/>
</dbReference>
<evidence type="ECO:0000256" key="1">
    <source>
        <dbReference type="ARBA" id="ARBA00022691"/>
    </source>
</evidence>